<dbReference type="Proteomes" id="UP000019276">
    <property type="component" value="Unassembled WGS sequence"/>
</dbReference>
<dbReference type="SMART" id="SM00421">
    <property type="entry name" value="HTH_LUXR"/>
    <property type="match status" value="1"/>
</dbReference>
<keyword evidence="2" id="KW-0238">DNA-binding</keyword>
<dbReference type="Pfam" id="PF00196">
    <property type="entry name" value="GerE"/>
    <property type="match status" value="1"/>
</dbReference>
<evidence type="ECO:0000256" key="2">
    <source>
        <dbReference type="ARBA" id="ARBA00023125"/>
    </source>
</evidence>
<protein>
    <submittedName>
        <fullName evidence="5">Transcriptional regulator, LuxR family protein</fullName>
    </submittedName>
</protein>
<dbReference type="EMBL" id="ARZY01000026">
    <property type="protein sequence ID" value="EWH09296.1"/>
    <property type="molecule type" value="Genomic_DNA"/>
</dbReference>
<dbReference type="GO" id="GO:0003677">
    <property type="term" value="F:DNA binding"/>
    <property type="evidence" value="ECO:0007669"/>
    <property type="project" value="UniProtKB-KW"/>
</dbReference>
<evidence type="ECO:0000256" key="3">
    <source>
        <dbReference type="ARBA" id="ARBA00023163"/>
    </source>
</evidence>
<keyword evidence="3" id="KW-0804">Transcription</keyword>
<feature type="domain" description="HTH luxR-type" evidence="4">
    <location>
        <begin position="1"/>
        <end position="66"/>
    </location>
</feature>
<reference evidence="5 6" key="1">
    <citation type="journal article" date="2014" name="Genome Announc.">
        <title>Draft Genome Sequence of the Agar-Degrading Bacterium Catenovulum sp. Strain DS-2, Isolated from Intestines of Haliotis diversicolor.</title>
        <authorList>
            <person name="Shan D."/>
            <person name="Li X."/>
            <person name="Gu Z."/>
            <person name="Wei G."/>
            <person name="Gao Z."/>
            <person name="Shao Z."/>
        </authorList>
    </citation>
    <scope>NUCLEOTIDE SEQUENCE [LARGE SCALE GENOMIC DNA]</scope>
    <source>
        <strain evidence="5 6">DS-2</strain>
    </source>
</reference>
<dbReference type="PROSITE" id="PS50043">
    <property type="entry name" value="HTH_LUXR_2"/>
    <property type="match status" value="1"/>
</dbReference>
<dbReference type="InterPro" id="IPR036388">
    <property type="entry name" value="WH-like_DNA-bd_sf"/>
</dbReference>
<dbReference type="AlphaFoldDB" id="W7QBD2"/>
<dbReference type="InterPro" id="IPR016032">
    <property type="entry name" value="Sig_transdc_resp-reg_C-effctor"/>
</dbReference>
<dbReference type="InterPro" id="IPR000792">
    <property type="entry name" value="Tscrpt_reg_LuxR_C"/>
</dbReference>
<organism evidence="5 6">
    <name type="scientific">Catenovulum agarivorans DS-2</name>
    <dbReference type="NCBI Taxonomy" id="1328313"/>
    <lineage>
        <taxon>Bacteria</taxon>
        <taxon>Pseudomonadati</taxon>
        <taxon>Pseudomonadota</taxon>
        <taxon>Gammaproteobacteria</taxon>
        <taxon>Alteromonadales</taxon>
        <taxon>Alteromonadaceae</taxon>
        <taxon>Catenovulum</taxon>
    </lineage>
</organism>
<proteinExistence type="predicted"/>
<dbReference type="PANTHER" id="PTHR44688:SF16">
    <property type="entry name" value="DNA-BINDING TRANSCRIPTIONAL ACTIVATOR DEVR_DOSR"/>
    <property type="match status" value="1"/>
</dbReference>
<keyword evidence="1" id="KW-0805">Transcription regulation</keyword>
<dbReference type="SUPFAM" id="SSF46894">
    <property type="entry name" value="C-terminal effector domain of the bipartite response regulators"/>
    <property type="match status" value="1"/>
</dbReference>
<evidence type="ECO:0000256" key="1">
    <source>
        <dbReference type="ARBA" id="ARBA00023015"/>
    </source>
</evidence>
<name>W7QBD2_9ALTE</name>
<gene>
    <name evidence="5" type="ORF">DS2_13549</name>
</gene>
<dbReference type="RefSeq" id="WP_035015354.1">
    <property type="nucleotide sequence ID" value="NZ_ARZY01000026.1"/>
</dbReference>
<comment type="caution">
    <text evidence="5">The sequence shown here is derived from an EMBL/GenBank/DDBJ whole genome shotgun (WGS) entry which is preliminary data.</text>
</comment>
<dbReference type="GO" id="GO:0006355">
    <property type="term" value="P:regulation of DNA-templated transcription"/>
    <property type="evidence" value="ECO:0007669"/>
    <property type="project" value="InterPro"/>
</dbReference>
<dbReference type="PANTHER" id="PTHR44688">
    <property type="entry name" value="DNA-BINDING TRANSCRIPTIONAL ACTIVATOR DEVR_DOSR"/>
    <property type="match status" value="1"/>
</dbReference>
<evidence type="ECO:0000313" key="6">
    <source>
        <dbReference type="Proteomes" id="UP000019276"/>
    </source>
</evidence>
<evidence type="ECO:0000313" key="5">
    <source>
        <dbReference type="EMBL" id="EWH09296.1"/>
    </source>
</evidence>
<keyword evidence="6" id="KW-1185">Reference proteome</keyword>
<accession>W7QBD2</accession>
<dbReference type="eggNOG" id="COG2197">
    <property type="taxonomic scope" value="Bacteria"/>
</dbReference>
<dbReference type="CDD" id="cd06170">
    <property type="entry name" value="LuxR_C_like"/>
    <property type="match status" value="1"/>
</dbReference>
<dbReference type="STRING" id="1328313.DS2_13549"/>
<sequence>MLKGLQLLTQREKQVVELILKGYSNKKIANILYVSERTIKFHCSNIYAKCEVGNRNQLFSLLSPSVRIVV</sequence>
<dbReference type="PROSITE" id="PS00622">
    <property type="entry name" value="HTH_LUXR_1"/>
    <property type="match status" value="1"/>
</dbReference>
<dbReference type="PRINTS" id="PR00038">
    <property type="entry name" value="HTHLUXR"/>
</dbReference>
<dbReference type="OrthoDB" id="9774661at2"/>
<evidence type="ECO:0000259" key="4">
    <source>
        <dbReference type="PROSITE" id="PS50043"/>
    </source>
</evidence>
<dbReference type="Gene3D" id="1.10.10.10">
    <property type="entry name" value="Winged helix-like DNA-binding domain superfamily/Winged helix DNA-binding domain"/>
    <property type="match status" value="1"/>
</dbReference>